<dbReference type="EMBL" id="JACFXV010000064">
    <property type="protein sequence ID" value="MBA5778968.1"/>
    <property type="molecule type" value="Genomic_DNA"/>
</dbReference>
<sequence>MPTLFRLITTLTIVAGLGYAAVYALGTFYEPTPRDITIRVQKEGFGR</sequence>
<dbReference type="RefSeq" id="WP_182167782.1">
    <property type="nucleotide sequence ID" value="NZ_JACFXV010000064.1"/>
</dbReference>
<accession>A0A839AIW5</accession>
<evidence type="ECO:0000313" key="2">
    <source>
        <dbReference type="Proteomes" id="UP000541109"/>
    </source>
</evidence>
<keyword evidence="2" id="KW-1185">Reference proteome</keyword>
<dbReference type="Proteomes" id="UP000541109">
    <property type="component" value="Unassembled WGS sequence"/>
</dbReference>
<gene>
    <name evidence="1" type="ORF">H2509_17715</name>
</gene>
<dbReference type="AlphaFoldDB" id="A0A839AIW5"/>
<protein>
    <recommendedName>
        <fullName evidence="3">Histidine kinase</fullName>
    </recommendedName>
</protein>
<evidence type="ECO:0000313" key="1">
    <source>
        <dbReference type="EMBL" id="MBA5778968.1"/>
    </source>
</evidence>
<organism evidence="1 2">
    <name type="scientific">Stappia albiluteola</name>
    <dbReference type="NCBI Taxonomy" id="2758565"/>
    <lineage>
        <taxon>Bacteria</taxon>
        <taxon>Pseudomonadati</taxon>
        <taxon>Pseudomonadota</taxon>
        <taxon>Alphaproteobacteria</taxon>
        <taxon>Hyphomicrobiales</taxon>
        <taxon>Stappiaceae</taxon>
        <taxon>Stappia</taxon>
    </lineage>
</organism>
<reference evidence="1 2" key="1">
    <citation type="submission" date="2020-07" db="EMBL/GenBank/DDBJ databases">
        <title>Stappia sp., F7233, whole genome shotgun sequencing project.</title>
        <authorList>
            <person name="Jiang S."/>
            <person name="Liu Z.W."/>
            <person name="Du Z.J."/>
        </authorList>
    </citation>
    <scope>NUCLEOTIDE SEQUENCE [LARGE SCALE GENOMIC DNA]</scope>
    <source>
        <strain evidence="1 2">F7233</strain>
    </source>
</reference>
<proteinExistence type="predicted"/>
<comment type="caution">
    <text evidence="1">The sequence shown here is derived from an EMBL/GenBank/DDBJ whole genome shotgun (WGS) entry which is preliminary data.</text>
</comment>
<name>A0A839AIW5_9HYPH</name>
<evidence type="ECO:0008006" key="3">
    <source>
        <dbReference type="Google" id="ProtNLM"/>
    </source>
</evidence>